<dbReference type="Proteomes" id="UP000218231">
    <property type="component" value="Unassembled WGS sequence"/>
</dbReference>
<gene>
    <name evidence="2" type="ORF">WR25_11994</name>
</gene>
<evidence type="ECO:0000313" key="3">
    <source>
        <dbReference type="Proteomes" id="UP000218231"/>
    </source>
</evidence>
<proteinExistence type="predicted"/>
<name>A0A2A2K6E5_9BILA</name>
<keyword evidence="3" id="KW-1185">Reference proteome</keyword>
<evidence type="ECO:0000256" key="1">
    <source>
        <dbReference type="SAM" id="MobiDB-lite"/>
    </source>
</evidence>
<dbReference type="OrthoDB" id="5873791at2759"/>
<sequence>MQNAMNRDISAAYSSVWSQLEATWEQLKQDVVNAGVERDWRNLWEKLTGTVEPYLSVFGEHLGKLANTFIRQQQLRYRHQMEVQKNLVQGPYGRYRSPRGTSSKENNSEDNSNREI</sequence>
<reference evidence="2 3" key="1">
    <citation type="journal article" date="2017" name="Curr. Biol.">
        <title>Genome architecture and evolution of a unichromosomal asexual nematode.</title>
        <authorList>
            <person name="Fradin H."/>
            <person name="Zegar C."/>
            <person name="Gutwein M."/>
            <person name="Lucas J."/>
            <person name="Kovtun M."/>
            <person name="Corcoran D."/>
            <person name="Baugh L.R."/>
            <person name="Kiontke K."/>
            <person name="Gunsalus K."/>
            <person name="Fitch D.H."/>
            <person name="Piano F."/>
        </authorList>
    </citation>
    <scope>NUCLEOTIDE SEQUENCE [LARGE SCALE GENOMIC DNA]</scope>
    <source>
        <strain evidence="2">PF1309</strain>
    </source>
</reference>
<organism evidence="2 3">
    <name type="scientific">Diploscapter pachys</name>
    <dbReference type="NCBI Taxonomy" id="2018661"/>
    <lineage>
        <taxon>Eukaryota</taxon>
        <taxon>Metazoa</taxon>
        <taxon>Ecdysozoa</taxon>
        <taxon>Nematoda</taxon>
        <taxon>Chromadorea</taxon>
        <taxon>Rhabditida</taxon>
        <taxon>Rhabditina</taxon>
        <taxon>Rhabditomorpha</taxon>
        <taxon>Rhabditoidea</taxon>
        <taxon>Rhabditidae</taxon>
        <taxon>Diploscapter</taxon>
    </lineage>
</organism>
<accession>A0A2A2K6E5</accession>
<feature type="region of interest" description="Disordered" evidence="1">
    <location>
        <begin position="86"/>
        <end position="116"/>
    </location>
</feature>
<protein>
    <submittedName>
        <fullName evidence="2">Uncharacterized protein</fullName>
    </submittedName>
</protein>
<dbReference type="AlphaFoldDB" id="A0A2A2K6E5"/>
<evidence type="ECO:0000313" key="2">
    <source>
        <dbReference type="EMBL" id="PAV69524.1"/>
    </source>
</evidence>
<dbReference type="EMBL" id="LIAE01009495">
    <property type="protein sequence ID" value="PAV69524.1"/>
    <property type="molecule type" value="Genomic_DNA"/>
</dbReference>
<comment type="caution">
    <text evidence="2">The sequence shown here is derived from an EMBL/GenBank/DDBJ whole genome shotgun (WGS) entry which is preliminary data.</text>
</comment>